<dbReference type="InterPro" id="IPR018501">
    <property type="entry name" value="DDT_dom"/>
</dbReference>
<dbReference type="PANTHER" id="PTHR46508:SF1">
    <property type="entry name" value="PHD FINGER FAMILY PROTEIN"/>
    <property type="match status" value="1"/>
</dbReference>
<dbReference type="GO" id="GO:0005634">
    <property type="term" value="C:nucleus"/>
    <property type="evidence" value="ECO:0007669"/>
    <property type="project" value="UniProtKB-SubCell"/>
</dbReference>
<dbReference type="PROSITE" id="PS50827">
    <property type="entry name" value="DDT"/>
    <property type="match status" value="1"/>
</dbReference>
<evidence type="ECO:0000313" key="11">
    <source>
        <dbReference type="EMBL" id="KAI5068684.1"/>
    </source>
</evidence>
<feature type="compositionally biased region" description="Acidic residues" evidence="7">
    <location>
        <begin position="217"/>
        <end position="240"/>
    </location>
</feature>
<dbReference type="SUPFAM" id="SSF57903">
    <property type="entry name" value="FYVE/PHD zinc finger"/>
    <property type="match status" value="3"/>
</dbReference>
<dbReference type="Pfam" id="PF00628">
    <property type="entry name" value="PHD"/>
    <property type="match status" value="1"/>
</dbReference>
<evidence type="ECO:0000313" key="10">
    <source>
        <dbReference type="EMBL" id="KAI5068009.1"/>
    </source>
</evidence>
<name>A0A9D4UIC6_ADICA</name>
<evidence type="ECO:0000256" key="6">
    <source>
        <dbReference type="PROSITE-ProRule" id="PRU00146"/>
    </source>
</evidence>
<dbReference type="InterPro" id="IPR047365">
    <property type="entry name" value="Tudor_AtPTM-like"/>
</dbReference>
<feature type="region of interest" description="Disordered" evidence="7">
    <location>
        <begin position="60"/>
        <end position="245"/>
    </location>
</feature>
<dbReference type="Pfam" id="PF02791">
    <property type="entry name" value="DDT"/>
    <property type="match status" value="1"/>
</dbReference>
<evidence type="ECO:0000259" key="9">
    <source>
        <dbReference type="PROSITE" id="PS50827"/>
    </source>
</evidence>
<organism evidence="10 12">
    <name type="scientific">Adiantum capillus-veneris</name>
    <name type="common">Maidenhair fern</name>
    <dbReference type="NCBI Taxonomy" id="13818"/>
    <lineage>
        <taxon>Eukaryota</taxon>
        <taxon>Viridiplantae</taxon>
        <taxon>Streptophyta</taxon>
        <taxon>Embryophyta</taxon>
        <taxon>Tracheophyta</taxon>
        <taxon>Polypodiopsida</taxon>
        <taxon>Polypodiidae</taxon>
        <taxon>Polypodiales</taxon>
        <taxon>Pteridineae</taxon>
        <taxon>Pteridaceae</taxon>
        <taxon>Vittarioideae</taxon>
        <taxon>Adiantum</taxon>
    </lineage>
</organism>
<feature type="domain" description="PHD-type" evidence="8">
    <location>
        <begin position="498"/>
        <end position="545"/>
    </location>
</feature>
<evidence type="ECO:0000256" key="2">
    <source>
        <dbReference type="ARBA" id="ARBA00022723"/>
    </source>
</evidence>
<feature type="domain" description="DDT" evidence="9">
    <location>
        <begin position="277"/>
        <end position="337"/>
    </location>
</feature>
<dbReference type="CDD" id="cd15532">
    <property type="entry name" value="PHD2_CHD_II"/>
    <property type="match status" value="1"/>
</dbReference>
<accession>A0A9D4UIC6</accession>
<feature type="compositionally biased region" description="Polar residues" evidence="7">
    <location>
        <begin position="120"/>
        <end position="132"/>
    </location>
</feature>
<dbReference type="EMBL" id="JABFUD020000016">
    <property type="protein sequence ID" value="KAI5068684.1"/>
    <property type="molecule type" value="Genomic_DNA"/>
</dbReference>
<dbReference type="InterPro" id="IPR001965">
    <property type="entry name" value="Znf_PHD"/>
</dbReference>
<dbReference type="InterPro" id="IPR028942">
    <property type="entry name" value="WHIM1_dom"/>
</dbReference>
<evidence type="ECO:0000256" key="5">
    <source>
        <dbReference type="ARBA" id="ARBA00023242"/>
    </source>
</evidence>
<dbReference type="Proteomes" id="UP000886520">
    <property type="component" value="Chromosome 16"/>
</dbReference>
<feature type="compositionally biased region" description="Basic and acidic residues" evidence="7">
    <location>
        <begin position="60"/>
        <end position="71"/>
    </location>
</feature>
<keyword evidence="4" id="KW-0862">Zinc</keyword>
<keyword evidence="2" id="KW-0479">Metal-binding</keyword>
<comment type="caution">
    <text evidence="10">The sequence shown here is derived from an EMBL/GenBank/DDBJ whole genome shotgun (WGS) entry which is preliminary data.</text>
</comment>
<dbReference type="CDD" id="cd15489">
    <property type="entry name" value="PHD_SF"/>
    <property type="match status" value="2"/>
</dbReference>
<feature type="compositionally biased region" description="Basic residues" evidence="7">
    <location>
        <begin position="1088"/>
        <end position="1099"/>
    </location>
</feature>
<evidence type="ECO:0000313" key="12">
    <source>
        <dbReference type="Proteomes" id="UP000886520"/>
    </source>
</evidence>
<dbReference type="GO" id="GO:0000785">
    <property type="term" value="C:chromatin"/>
    <property type="evidence" value="ECO:0007669"/>
    <property type="project" value="UniProtKB-ARBA"/>
</dbReference>
<protein>
    <submittedName>
        <fullName evidence="10">Uncharacterized protein</fullName>
    </submittedName>
</protein>
<dbReference type="PROSITE" id="PS50016">
    <property type="entry name" value="ZF_PHD_2"/>
    <property type="match status" value="1"/>
</dbReference>
<feature type="compositionally biased region" description="Basic and acidic residues" evidence="7">
    <location>
        <begin position="83"/>
        <end position="103"/>
    </location>
</feature>
<dbReference type="Gene3D" id="2.30.30.140">
    <property type="match status" value="1"/>
</dbReference>
<evidence type="ECO:0000256" key="1">
    <source>
        <dbReference type="ARBA" id="ARBA00004123"/>
    </source>
</evidence>
<evidence type="ECO:0000256" key="3">
    <source>
        <dbReference type="ARBA" id="ARBA00022771"/>
    </source>
</evidence>
<dbReference type="OrthoDB" id="784962at2759"/>
<evidence type="ECO:0000259" key="8">
    <source>
        <dbReference type="PROSITE" id="PS50016"/>
    </source>
</evidence>
<reference evidence="10" key="1">
    <citation type="submission" date="2021-01" db="EMBL/GenBank/DDBJ databases">
        <title>Adiantum capillus-veneris genome.</title>
        <authorList>
            <person name="Fang Y."/>
            <person name="Liao Q."/>
        </authorList>
    </citation>
    <scope>NUCLEOTIDE SEQUENCE</scope>
    <source>
        <strain evidence="10">H3</strain>
        <tissue evidence="10">Leaf</tissue>
    </source>
</reference>
<feature type="compositionally biased region" description="Acidic residues" evidence="7">
    <location>
        <begin position="141"/>
        <end position="156"/>
    </location>
</feature>
<dbReference type="EMBL" id="JABFUD020000016">
    <property type="protein sequence ID" value="KAI5068009.1"/>
    <property type="molecule type" value="Genomic_DNA"/>
</dbReference>
<comment type="subcellular location">
    <subcellularLocation>
        <location evidence="1">Nucleus</location>
    </subcellularLocation>
</comment>
<gene>
    <name evidence="10" type="ORF">GOP47_0016354</name>
    <name evidence="11" type="ORF">GOP47_0017029</name>
</gene>
<dbReference type="GO" id="GO:0008270">
    <property type="term" value="F:zinc ion binding"/>
    <property type="evidence" value="ECO:0007669"/>
    <property type="project" value="UniProtKB-KW"/>
</dbReference>
<sequence length="1930" mass="213576">MGRKKKQEDDADKETYVGRRVEKNFEGFGKYTGSVVAYNAARGFYKVVYDDGDREELERHELEPILVHAEDVALPSGKRGRTSKKEEAQVEEPDSKRQRREPSSEQNTPSTRRKDGGDFTRSTRQRPSVQKSRNCDQNDKDDGDAEGDALCTEEDRENGAAGWLDTKGELPTVGTSKRKRPKQDQDCASTLPPVKSTRTSARVRSVRSQNLLQAFEDASEGDDSCNYEDESDVDENDELSSSDVDSFSPVLANLPEEPNLPPLVPLPPSSKSFPLSEDLVAEAFAVYSFLRSFSHALFLSPFTFDDFVSALVAERANHLFDSIHFILLQSLRRHLQRLRKEDCVKAQECLRQLDWNLLDNVTWPSFLIVFLATQGFGKCYGQRVGSLRLLDAEYYKTSGKLKLAVLSFLCDHALDTEEIRAVMDARELECENQPGQKDIRYFNNNTTDAQEGQLAPVTEEHKMKVYDGALQETSTSSTDILNVTSKSVQEESFPDGNSDECVLCGMNGNLICCDGCPAAYHSRCVGIARASLPPGEWFCPECIVEKFGGEQSRRMRGLKGCQSLGVDPYGRTFMVTCGYLLVLSPSYSAQFNYSYYKKHDILQVIQTLEEQAPYCADVALAIRQYWHIPVEQLALSNNPQEICEATGVILSQVQSSSEQLIQQIEQAVSQESDKTVSNDHKVTSLDVPLPEKTISGANETALPMKSNVPLEVTPDDTNGLEAFELPLVVEASAGRLTGMDDVLEDETAVKTEPDLHTTSSARNLRDSTLETCQSETLDPCLDRPSRLPLKAVLIKALNGTVVSTCGEVPPFTPLPVHTQRISIQNLEQDPYLAQRIVDRDSKGRFLTSSSREHLSSDTFQKLVPQEHFHTNLFVRISSYMNHYVFGDAAATAAANLALMTGDEADRPEKGTRKLRKTGTTIAEQVNAFCKAPARFCWPSLRKKLMEAPKDRCGWCFSCTSCMKRGCLLNQAASQLAAGAARVSGGIRPGKYGCGHLPAVVGYILYMEEVLQSFLMGPWENVNFRKQWRKKLEQTSSFCDVKASLLDLEANLRSVVLVEDWSICLEDAPSMVLGRSVTSCEDDSLSKKASGKRSSRRSGASRRGLPKSGKTTLGNVQWIRRGKLAHRVAGWATLCTKVARKAARQGGIKSITGITYVDSEEVPRRSKQTAWRARVQAACTVAELAVQVRCLDSLLRWDNLLSKSEVHATSKVCEEDGNQDGTTFGVHTKSVRDNLVMYLVDSTLVPRQSLRQSASLPGLPQRCNGQVWVEERQVPLHVLKEFEEKERMARQSQAPKLILLQKYLSEARRAPKKDIFNFLWARAGFSTPTKLVMSVMCKFCGSKVLASLAVQCHLCKEPFHKECTVASHAFGTLEVKHSCCGCLKQLVQKKSTVLSSVKQEPAACLQKQGNENSQPAMNPPSHQKRFVLSQASPQPLAKLPLKLPLKASPLGSQAKKDSIPEGSQEPSIDQVSKIVEKNLSEGVYWRKNGTSSRMRFEKNLLLPIQGEHCKENPKCYVCKQHFKGDLIYIKCEYCPLWYHGDAVGVNMNTLDEVMGFKCNRCRKKAVPTCPYGTNTRMHKRVAHGSLPPCNAPLPAVSGRSSLIQEPCITKRSPLPFVRVVENQAQRQLASPGPKFSPILTAETDTVKPLIKSHPFMNGYPQKGPEKLQFTEGSTLLKPSRDGPQLESHSQPSRERFQQLMEESTPLKPLTGPTNNVSCNLPSIQPKVEEETFDQSLDVLEDIDSAVSEEGQRLSGGEETLAQDDMMEDASVNGESSAQPTLSFMELLSSEDNRVEELAEVAMDFGVDGFDVFDLDTILGNFESVEPLAQENIGQSPIENKGAAQCLDGAVGTIDELCSVCGDVSQPSDLQCVACGVAVHQNCVNVGQSGTGTWLSYGWACDACKDGILQSQDVLADRMPLGRLTNFTSVVM</sequence>
<proteinExistence type="predicted"/>
<dbReference type="Pfam" id="PF21743">
    <property type="entry name" value="PTM_DIR17_Tudor"/>
    <property type="match status" value="1"/>
</dbReference>
<feature type="compositionally biased region" description="Low complexity" evidence="7">
    <location>
        <begin position="196"/>
        <end position="208"/>
    </location>
</feature>
<dbReference type="InterPro" id="IPR011011">
    <property type="entry name" value="Znf_FYVE_PHD"/>
</dbReference>
<dbReference type="Gene3D" id="3.30.40.10">
    <property type="entry name" value="Zinc/RING finger domain, C3HC4 (zinc finger)"/>
    <property type="match status" value="3"/>
</dbReference>
<feature type="region of interest" description="Disordered" evidence="7">
    <location>
        <begin position="1673"/>
        <end position="1696"/>
    </location>
</feature>
<dbReference type="SMART" id="SM00571">
    <property type="entry name" value="DDT"/>
    <property type="match status" value="1"/>
</dbReference>
<dbReference type="PANTHER" id="PTHR46508">
    <property type="entry name" value="PHD FINGER FAMILY PROTEIN"/>
    <property type="match status" value="1"/>
</dbReference>
<dbReference type="SMART" id="SM00249">
    <property type="entry name" value="PHD"/>
    <property type="match status" value="4"/>
</dbReference>
<keyword evidence="3 6" id="KW-0863">Zinc-finger</keyword>
<keyword evidence="12" id="KW-1185">Reference proteome</keyword>
<evidence type="ECO:0000256" key="7">
    <source>
        <dbReference type="SAM" id="MobiDB-lite"/>
    </source>
</evidence>
<evidence type="ECO:0000256" key="4">
    <source>
        <dbReference type="ARBA" id="ARBA00022833"/>
    </source>
</evidence>
<keyword evidence="5" id="KW-0539">Nucleus</keyword>
<dbReference type="InterPro" id="IPR019786">
    <property type="entry name" value="Zinc_finger_PHD-type_CS"/>
</dbReference>
<dbReference type="Pfam" id="PF15612">
    <property type="entry name" value="WHIM1"/>
    <property type="match status" value="1"/>
</dbReference>
<dbReference type="InterPro" id="IPR013083">
    <property type="entry name" value="Znf_RING/FYVE/PHD"/>
</dbReference>
<feature type="region of interest" description="Disordered" evidence="7">
    <location>
        <begin position="1081"/>
        <end position="1110"/>
    </location>
</feature>
<dbReference type="PROSITE" id="PS01359">
    <property type="entry name" value="ZF_PHD_1"/>
    <property type="match status" value="1"/>
</dbReference>
<dbReference type="InterPro" id="IPR019787">
    <property type="entry name" value="Znf_PHD-finger"/>
</dbReference>
<feature type="region of interest" description="Disordered" evidence="7">
    <location>
        <begin position="1449"/>
        <end position="1468"/>
    </location>
</feature>